<evidence type="ECO:0000256" key="11">
    <source>
        <dbReference type="RuleBase" id="RU004181"/>
    </source>
</evidence>
<keyword evidence="2 9" id="KW-1003">Cell membrane</keyword>
<accession>A0A1X7NF51</accession>
<dbReference type="AlphaFoldDB" id="A0A1X7NF51"/>
<comment type="catalytic activity">
    <reaction evidence="9 10">
        <text>Release of signal peptides from bacterial membrane prolipoproteins. Hydrolyzes -Xaa-Yaa-Zaa-|-(S,diacylglyceryl)Cys-, in which Xaa is hydrophobic (preferably Leu), and Yaa (Ala or Ser) and Zaa (Gly or Ala) have small, neutral side chains.</text>
        <dbReference type="EC" id="3.4.23.36"/>
    </reaction>
</comment>
<keyword evidence="5 9" id="KW-0064">Aspartyl protease</keyword>
<evidence type="ECO:0000256" key="5">
    <source>
        <dbReference type="ARBA" id="ARBA00022750"/>
    </source>
</evidence>
<dbReference type="STRING" id="1073423.SAMN04488700_1879"/>
<protein>
    <recommendedName>
        <fullName evidence="9">Lipoprotein signal peptidase</fullName>
        <ecNumber evidence="9">3.4.23.36</ecNumber>
    </recommendedName>
    <alternativeName>
        <fullName evidence="9">Prolipoprotein signal peptidase</fullName>
    </alternativeName>
    <alternativeName>
        <fullName evidence="9">Signal peptidase II</fullName>
        <shortName evidence="9">SPase II</shortName>
    </alternativeName>
</protein>
<dbReference type="NCBIfam" id="TIGR00077">
    <property type="entry name" value="lspA"/>
    <property type="match status" value="1"/>
</dbReference>
<feature type="transmembrane region" description="Helical" evidence="9">
    <location>
        <begin position="122"/>
        <end position="144"/>
    </location>
</feature>
<organism evidence="12 13">
    <name type="scientific">Carnobacterium iners</name>
    <dbReference type="NCBI Taxonomy" id="1073423"/>
    <lineage>
        <taxon>Bacteria</taxon>
        <taxon>Bacillati</taxon>
        <taxon>Bacillota</taxon>
        <taxon>Bacilli</taxon>
        <taxon>Lactobacillales</taxon>
        <taxon>Carnobacteriaceae</taxon>
        <taxon>Carnobacterium</taxon>
    </lineage>
</organism>
<evidence type="ECO:0000256" key="6">
    <source>
        <dbReference type="ARBA" id="ARBA00022801"/>
    </source>
</evidence>
<keyword evidence="13" id="KW-1185">Reference proteome</keyword>
<comment type="function">
    <text evidence="9 10">This protein specifically catalyzes the removal of signal peptides from prolipoproteins.</text>
</comment>
<dbReference type="PANTHER" id="PTHR33695:SF1">
    <property type="entry name" value="LIPOPROTEIN SIGNAL PEPTIDASE"/>
    <property type="match status" value="1"/>
</dbReference>
<dbReference type="HAMAP" id="MF_00161">
    <property type="entry name" value="LspA"/>
    <property type="match status" value="1"/>
</dbReference>
<evidence type="ECO:0000256" key="2">
    <source>
        <dbReference type="ARBA" id="ARBA00022475"/>
    </source>
</evidence>
<keyword evidence="3 9" id="KW-0645">Protease</keyword>
<evidence type="ECO:0000256" key="9">
    <source>
        <dbReference type="HAMAP-Rule" id="MF_00161"/>
    </source>
</evidence>
<proteinExistence type="inferred from homology"/>
<keyword evidence="8 9" id="KW-0472">Membrane</keyword>
<comment type="subcellular location">
    <subcellularLocation>
        <location evidence="9">Cell membrane</location>
        <topology evidence="9">Multi-pass membrane protein</topology>
    </subcellularLocation>
</comment>
<dbReference type="PANTHER" id="PTHR33695">
    <property type="entry name" value="LIPOPROTEIN SIGNAL PEPTIDASE"/>
    <property type="match status" value="1"/>
</dbReference>
<name>A0A1X7NF51_9LACT</name>
<dbReference type="EC" id="3.4.23.36" evidence="9"/>
<evidence type="ECO:0000256" key="3">
    <source>
        <dbReference type="ARBA" id="ARBA00022670"/>
    </source>
</evidence>
<keyword evidence="7 9" id="KW-1133">Transmembrane helix</keyword>
<dbReference type="PROSITE" id="PS00855">
    <property type="entry name" value="SPASE_II"/>
    <property type="match status" value="1"/>
</dbReference>
<evidence type="ECO:0000313" key="13">
    <source>
        <dbReference type="Proteomes" id="UP000193435"/>
    </source>
</evidence>
<evidence type="ECO:0000256" key="1">
    <source>
        <dbReference type="ARBA" id="ARBA00006139"/>
    </source>
</evidence>
<dbReference type="InterPro" id="IPR001872">
    <property type="entry name" value="Peptidase_A8"/>
</dbReference>
<keyword evidence="6 9" id="KW-0378">Hydrolase</keyword>
<feature type="transmembrane region" description="Helical" evidence="9">
    <location>
        <begin position="59"/>
        <end position="76"/>
    </location>
</feature>
<feature type="active site" evidence="9">
    <location>
        <position position="128"/>
    </location>
</feature>
<dbReference type="GO" id="GO:0005886">
    <property type="term" value="C:plasma membrane"/>
    <property type="evidence" value="ECO:0007669"/>
    <property type="project" value="UniProtKB-SubCell"/>
</dbReference>
<dbReference type="Proteomes" id="UP000193435">
    <property type="component" value="Unassembled WGS sequence"/>
</dbReference>
<comment type="similarity">
    <text evidence="1 9 11">Belongs to the peptidase A8 family.</text>
</comment>
<comment type="pathway">
    <text evidence="9">Protein modification; lipoprotein biosynthesis (signal peptide cleavage).</text>
</comment>
<dbReference type="PRINTS" id="PR00781">
    <property type="entry name" value="LIPOSIGPTASE"/>
</dbReference>
<dbReference type="UniPathway" id="UPA00665"/>
<evidence type="ECO:0000256" key="8">
    <source>
        <dbReference type="ARBA" id="ARBA00023136"/>
    </source>
</evidence>
<dbReference type="OrthoDB" id="9810259at2"/>
<comment type="caution">
    <text evidence="9">Lacks conserved residue(s) required for the propagation of feature annotation.</text>
</comment>
<dbReference type="GO" id="GO:0004190">
    <property type="term" value="F:aspartic-type endopeptidase activity"/>
    <property type="evidence" value="ECO:0007669"/>
    <property type="project" value="UniProtKB-UniRule"/>
</dbReference>
<dbReference type="RefSeq" id="WP_085559969.1">
    <property type="nucleotide sequence ID" value="NZ_FOAH01000003.1"/>
</dbReference>
<feature type="transmembrane region" description="Helical" evidence="9">
    <location>
        <begin position="85"/>
        <end position="102"/>
    </location>
</feature>
<dbReference type="Pfam" id="PF01252">
    <property type="entry name" value="Peptidase_A8"/>
    <property type="match status" value="1"/>
</dbReference>
<reference evidence="12 13" key="1">
    <citation type="submission" date="2017-04" db="EMBL/GenBank/DDBJ databases">
        <authorList>
            <person name="Afonso C.L."/>
            <person name="Miller P.J."/>
            <person name="Scott M.A."/>
            <person name="Spackman E."/>
            <person name="Goraichik I."/>
            <person name="Dimitrov K.M."/>
            <person name="Suarez D.L."/>
            <person name="Swayne D.E."/>
        </authorList>
    </citation>
    <scope>NUCLEOTIDE SEQUENCE [LARGE SCALE GENOMIC DNA]</scope>
    <source>
        <strain evidence="12 13">LMG26642</strain>
    </source>
</reference>
<feature type="active site" evidence="9">
    <location>
        <position position="112"/>
    </location>
</feature>
<keyword evidence="4 9" id="KW-0812">Transmembrane</keyword>
<dbReference type="EMBL" id="FXBJ01000002">
    <property type="protein sequence ID" value="SMH36349.1"/>
    <property type="molecule type" value="Genomic_DNA"/>
</dbReference>
<evidence type="ECO:0000256" key="4">
    <source>
        <dbReference type="ARBA" id="ARBA00022692"/>
    </source>
</evidence>
<evidence type="ECO:0000313" key="12">
    <source>
        <dbReference type="EMBL" id="SMH36349.1"/>
    </source>
</evidence>
<gene>
    <name evidence="9" type="primary">lspA</name>
    <name evidence="12" type="ORF">SAMN04488700_1879</name>
</gene>
<dbReference type="GO" id="GO:0006508">
    <property type="term" value="P:proteolysis"/>
    <property type="evidence" value="ECO:0007669"/>
    <property type="project" value="UniProtKB-KW"/>
</dbReference>
<sequence length="154" mass="17668">MFLYYILALLIIGIDQFTKYLTVANIDLYEVVEVFPSLLSWMYIQNTGAAWSILEGQMWFFYIVTAIVVVIVVYYLQKYGRQSRLLSLALSLVLAGAIGNVIDRIRLGYVVDMIRLEFIDFPIFNVADMALSVGVGLMILYVFLDEQDKKRQAN</sequence>
<evidence type="ECO:0000256" key="7">
    <source>
        <dbReference type="ARBA" id="ARBA00022989"/>
    </source>
</evidence>
<evidence type="ECO:0000256" key="10">
    <source>
        <dbReference type="RuleBase" id="RU000594"/>
    </source>
</evidence>